<dbReference type="AlphaFoldDB" id="A0A382E2Y6"/>
<organism evidence="2">
    <name type="scientific">marine metagenome</name>
    <dbReference type="NCBI Taxonomy" id="408172"/>
    <lineage>
        <taxon>unclassified sequences</taxon>
        <taxon>metagenomes</taxon>
        <taxon>ecological metagenomes</taxon>
    </lineage>
</organism>
<dbReference type="Gene3D" id="2.60.120.330">
    <property type="entry name" value="B-lactam Antibiotic, Isopenicillin N Synthase, Chain"/>
    <property type="match status" value="1"/>
</dbReference>
<dbReference type="InterPro" id="IPR050231">
    <property type="entry name" value="Iron_ascorbate_oxido_reductase"/>
</dbReference>
<dbReference type="PROSITE" id="PS51471">
    <property type="entry name" value="FE2OG_OXY"/>
    <property type="match status" value="1"/>
</dbReference>
<sequence>MSRDAVPVIDVEPFLAGDERAKQSVARRVDTTLQTTGFMSIVGHGVPDQLVQRARETALEFFGQELTEKMKVANPPEHMSRGYNWVGNRSLAYTLGEETPPDLQEGFAFGPFDIGNNERRETQIAESFFAPNIWPKQPENFRAVFEEYYRTMALLAEKIMAIFAVALDLQESYFSDKMDRPTSVIRVVHYPAQSEPPVAGQLRAGAHTDYGTLTILYGDDTPGGLQVKLRNGDWLDVHPTPGALVCNVGDLMARWTNDRWVSNLHRVANPPSEHASVNRIAIPFFHNTNHDALIECIPSCIGVEGVAKYPPVLFGEHYLDKQTRAERKPGLTAGKPNE</sequence>
<gene>
    <name evidence="2" type="ORF">METZ01_LOCUS197914</name>
</gene>
<dbReference type="PRINTS" id="PR00682">
    <property type="entry name" value="IPNSYNTHASE"/>
</dbReference>
<evidence type="ECO:0000313" key="2">
    <source>
        <dbReference type="EMBL" id="SVB45060.1"/>
    </source>
</evidence>
<reference evidence="2" key="1">
    <citation type="submission" date="2018-05" db="EMBL/GenBank/DDBJ databases">
        <authorList>
            <person name="Lanie J.A."/>
            <person name="Ng W.-L."/>
            <person name="Kazmierczak K.M."/>
            <person name="Andrzejewski T.M."/>
            <person name="Davidsen T.M."/>
            <person name="Wayne K.J."/>
            <person name="Tettelin H."/>
            <person name="Glass J.I."/>
            <person name="Rusch D."/>
            <person name="Podicherti R."/>
            <person name="Tsui H.-C.T."/>
            <person name="Winkler M.E."/>
        </authorList>
    </citation>
    <scope>NUCLEOTIDE SEQUENCE</scope>
</reference>
<name>A0A382E2Y6_9ZZZZ</name>
<proteinExistence type="predicted"/>
<dbReference type="EMBL" id="UINC01042432">
    <property type="protein sequence ID" value="SVB45060.1"/>
    <property type="molecule type" value="Genomic_DNA"/>
</dbReference>
<dbReference type="InterPro" id="IPR005123">
    <property type="entry name" value="Oxoglu/Fe-dep_dioxygenase_dom"/>
</dbReference>
<dbReference type="InterPro" id="IPR044861">
    <property type="entry name" value="IPNS-like_FE2OG_OXY"/>
</dbReference>
<protein>
    <recommendedName>
        <fullName evidence="1">Fe2OG dioxygenase domain-containing protein</fullName>
    </recommendedName>
</protein>
<accession>A0A382E2Y6</accession>
<feature type="domain" description="Fe2OG dioxygenase" evidence="1">
    <location>
        <begin position="180"/>
        <end position="288"/>
    </location>
</feature>
<evidence type="ECO:0000259" key="1">
    <source>
        <dbReference type="PROSITE" id="PS51471"/>
    </source>
</evidence>
<dbReference type="Pfam" id="PF03171">
    <property type="entry name" value="2OG-FeII_Oxy"/>
    <property type="match status" value="1"/>
</dbReference>
<dbReference type="PANTHER" id="PTHR47990">
    <property type="entry name" value="2-OXOGLUTARATE (2OG) AND FE(II)-DEPENDENT OXYGENASE SUPERFAMILY PROTEIN-RELATED"/>
    <property type="match status" value="1"/>
</dbReference>
<dbReference type="Pfam" id="PF14226">
    <property type="entry name" value="DIOX_N"/>
    <property type="match status" value="1"/>
</dbReference>
<dbReference type="InterPro" id="IPR026992">
    <property type="entry name" value="DIOX_N"/>
</dbReference>
<dbReference type="SUPFAM" id="SSF51197">
    <property type="entry name" value="Clavaminate synthase-like"/>
    <property type="match status" value="1"/>
</dbReference>
<dbReference type="InterPro" id="IPR027443">
    <property type="entry name" value="IPNS-like_sf"/>
</dbReference>